<dbReference type="AlphaFoldDB" id="A0A1K2HT40"/>
<dbReference type="RefSeq" id="WP_072430087.1">
    <property type="nucleotide sequence ID" value="NZ_FPKR01000017.1"/>
</dbReference>
<dbReference type="STRING" id="1121279.SAMN02745887_03608"/>
<evidence type="ECO:0000313" key="2">
    <source>
        <dbReference type="Proteomes" id="UP000186513"/>
    </source>
</evidence>
<accession>A0A1K2HT40</accession>
<reference evidence="1 2" key="1">
    <citation type="submission" date="2016-11" db="EMBL/GenBank/DDBJ databases">
        <authorList>
            <person name="Jaros S."/>
            <person name="Januszkiewicz K."/>
            <person name="Wedrychowicz H."/>
        </authorList>
    </citation>
    <scope>NUCLEOTIDE SEQUENCE [LARGE SCALE GENOMIC DNA]</scope>
    <source>
        <strain evidence="1 2">DSM 18899</strain>
    </source>
</reference>
<name>A0A1K2HT40_9NEIS</name>
<sequence>MLSRRRLPLSRLDFQATGRRSPWLGLLLCALAAAVLLDQIARWQLAAEQGRALQTEAARLAALQQRLARQQAAAQPAPRDPRLLAAQAKQALALSPVLAALESHWQPRLALLKLDLSLEGNQLALSLEARSLDDVLALLAALASDARFVQPKLLSYASKQDASVSPKPIQATLEMRWEAAP</sequence>
<organism evidence="1 2">
    <name type="scientific">Chitinimonas taiwanensis DSM 18899</name>
    <dbReference type="NCBI Taxonomy" id="1121279"/>
    <lineage>
        <taxon>Bacteria</taxon>
        <taxon>Pseudomonadati</taxon>
        <taxon>Pseudomonadota</taxon>
        <taxon>Betaproteobacteria</taxon>
        <taxon>Neisseriales</taxon>
        <taxon>Chitinibacteraceae</taxon>
        <taxon>Chitinimonas</taxon>
    </lineage>
</organism>
<evidence type="ECO:0008006" key="3">
    <source>
        <dbReference type="Google" id="ProtNLM"/>
    </source>
</evidence>
<evidence type="ECO:0000313" key="1">
    <source>
        <dbReference type="EMBL" id="SFZ79426.1"/>
    </source>
</evidence>
<dbReference type="Proteomes" id="UP000186513">
    <property type="component" value="Unassembled WGS sequence"/>
</dbReference>
<keyword evidence="2" id="KW-1185">Reference proteome</keyword>
<protein>
    <recommendedName>
        <fullName evidence="3">Fimbrial assembly protein (PilN)</fullName>
    </recommendedName>
</protein>
<dbReference type="EMBL" id="FPKR01000017">
    <property type="protein sequence ID" value="SFZ79426.1"/>
    <property type="molecule type" value="Genomic_DNA"/>
</dbReference>
<proteinExistence type="predicted"/>
<gene>
    <name evidence="1" type="ORF">SAMN02745887_03608</name>
</gene>